<protein>
    <recommendedName>
        <fullName evidence="10">Leucine-rich repeat-containing N-terminal plant-type domain-containing protein</fullName>
    </recommendedName>
</protein>
<dbReference type="PANTHER" id="PTHR48007">
    <property type="entry name" value="LEUCINE-RICH REPEAT RECEPTOR-LIKE PROTEIN KINASE PXC1"/>
    <property type="match status" value="1"/>
</dbReference>
<keyword evidence="5" id="KW-0677">Repeat</keyword>
<evidence type="ECO:0000256" key="6">
    <source>
        <dbReference type="ARBA" id="ARBA00022989"/>
    </source>
</evidence>
<keyword evidence="2" id="KW-0433">Leucine-rich repeat</keyword>
<keyword evidence="7" id="KW-0472">Membrane</keyword>
<comment type="caution">
    <text evidence="11">The sequence shown here is derived from an EMBL/GenBank/DDBJ whole genome shotgun (WGS) entry which is preliminary data.</text>
</comment>
<dbReference type="FunFam" id="3.80.10.10:FF:000062">
    <property type="entry name" value="protein STRUBBELIG-RECEPTOR FAMILY 3"/>
    <property type="match status" value="1"/>
</dbReference>
<dbReference type="PRINTS" id="PR00019">
    <property type="entry name" value="LEURICHRPT"/>
</dbReference>
<dbReference type="InterPro" id="IPR001611">
    <property type="entry name" value="Leu-rich_rpt"/>
</dbReference>
<evidence type="ECO:0000256" key="5">
    <source>
        <dbReference type="ARBA" id="ARBA00022737"/>
    </source>
</evidence>
<keyword evidence="6" id="KW-1133">Transmembrane helix</keyword>
<name>A0AA41RY86_PAPNU</name>
<keyword evidence="4 9" id="KW-0732">Signal</keyword>
<gene>
    <name evidence="11" type="ORF">MKW94_017974</name>
</gene>
<feature type="chain" id="PRO_5041262357" description="Leucine-rich repeat-containing N-terminal plant-type domain-containing protein" evidence="9">
    <location>
        <begin position="27"/>
        <end position="275"/>
    </location>
</feature>
<dbReference type="Proteomes" id="UP001177140">
    <property type="component" value="Unassembled WGS sequence"/>
</dbReference>
<dbReference type="SUPFAM" id="SSF52058">
    <property type="entry name" value="L domain-like"/>
    <property type="match status" value="1"/>
</dbReference>
<accession>A0AA41RY86</accession>
<evidence type="ECO:0000256" key="1">
    <source>
        <dbReference type="ARBA" id="ARBA00004370"/>
    </source>
</evidence>
<sequence>MAKLCFWISIIATYLISAVLIHQACALTDPSDVAVLQDLYKSLNQPPQLVGWNLMGGADPCGESWEGISCSGSSVISIRLKGLELHGNLGGNLGNLLSLKHLDVSHNHIEGEIPSSLPPNVTHIDLSSNNFNQSTILLLEPMRYLEHLNLSRNSLSGTLGNVFSGFPNLKQMDLSSNSLTGDLPSSFENLKNLHELFLHRNWFTGPIDVLAHLPLHVLHIHLNFFSGVFPHQIDDIPDRRFHANNFYSPYLTRMGRDTLFTIDHQYIGRILAQGD</sequence>
<dbReference type="InterPro" id="IPR003591">
    <property type="entry name" value="Leu-rich_rpt_typical-subtyp"/>
</dbReference>
<comment type="subcellular location">
    <subcellularLocation>
        <location evidence="1">Membrane</location>
    </subcellularLocation>
</comment>
<dbReference type="AlphaFoldDB" id="A0AA41RY86"/>
<evidence type="ECO:0000313" key="12">
    <source>
        <dbReference type="Proteomes" id="UP001177140"/>
    </source>
</evidence>
<dbReference type="SMART" id="SM00369">
    <property type="entry name" value="LRR_TYP"/>
    <property type="match status" value="4"/>
</dbReference>
<feature type="signal peptide" evidence="9">
    <location>
        <begin position="1"/>
        <end position="26"/>
    </location>
</feature>
<keyword evidence="3" id="KW-0812">Transmembrane</keyword>
<dbReference type="Pfam" id="PF13855">
    <property type="entry name" value="LRR_8"/>
    <property type="match status" value="1"/>
</dbReference>
<evidence type="ECO:0000256" key="3">
    <source>
        <dbReference type="ARBA" id="ARBA00022692"/>
    </source>
</evidence>
<dbReference type="PANTHER" id="PTHR48007:SF34">
    <property type="entry name" value="PROTEIN STRUBBELIG-RECEPTOR FAMILY 8 ISOFORM X1"/>
    <property type="match status" value="1"/>
</dbReference>
<evidence type="ECO:0000256" key="7">
    <source>
        <dbReference type="ARBA" id="ARBA00023136"/>
    </source>
</evidence>
<evidence type="ECO:0000256" key="8">
    <source>
        <dbReference type="ARBA" id="ARBA00023170"/>
    </source>
</evidence>
<evidence type="ECO:0000313" key="11">
    <source>
        <dbReference type="EMBL" id="MCL7025330.1"/>
    </source>
</evidence>
<dbReference type="EMBL" id="JAJJMA010044194">
    <property type="protein sequence ID" value="MCL7025330.1"/>
    <property type="molecule type" value="Genomic_DNA"/>
</dbReference>
<reference evidence="11" key="1">
    <citation type="submission" date="2022-03" db="EMBL/GenBank/DDBJ databases">
        <title>A functionally conserved STORR gene fusion in Papaver species that diverged 16.8 million years ago.</title>
        <authorList>
            <person name="Catania T."/>
        </authorList>
    </citation>
    <scope>NUCLEOTIDE SEQUENCE</scope>
    <source>
        <strain evidence="11">S-191538</strain>
    </source>
</reference>
<evidence type="ECO:0000256" key="2">
    <source>
        <dbReference type="ARBA" id="ARBA00022614"/>
    </source>
</evidence>
<evidence type="ECO:0000256" key="9">
    <source>
        <dbReference type="SAM" id="SignalP"/>
    </source>
</evidence>
<feature type="domain" description="Leucine-rich repeat-containing N-terminal plant-type" evidence="10">
    <location>
        <begin position="30"/>
        <end position="71"/>
    </location>
</feature>
<proteinExistence type="predicted"/>
<organism evidence="11 12">
    <name type="scientific">Papaver nudicaule</name>
    <name type="common">Iceland poppy</name>
    <dbReference type="NCBI Taxonomy" id="74823"/>
    <lineage>
        <taxon>Eukaryota</taxon>
        <taxon>Viridiplantae</taxon>
        <taxon>Streptophyta</taxon>
        <taxon>Embryophyta</taxon>
        <taxon>Tracheophyta</taxon>
        <taxon>Spermatophyta</taxon>
        <taxon>Magnoliopsida</taxon>
        <taxon>Ranunculales</taxon>
        <taxon>Papaveraceae</taxon>
        <taxon>Papaveroideae</taxon>
        <taxon>Papaver</taxon>
    </lineage>
</organism>
<evidence type="ECO:0000256" key="4">
    <source>
        <dbReference type="ARBA" id="ARBA00022729"/>
    </source>
</evidence>
<dbReference type="InterPro" id="IPR046959">
    <property type="entry name" value="PRK1-6/SRF4-like"/>
</dbReference>
<dbReference type="Gene3D" id="3.80.10.10">
    <property type="entry name" value="Ribonuclease Inhibitor"/>
    <property type="match status" value="1"/>
</dbReference>
<dbReference type="GO" id="GO:0016020">
    <property type="term" value="C:membrane"/>
    <property type="evidence" value="ECO:0007669"/>
    <property type="project" value="UniProtKB-SubCell"/>
</dbReference>
<dbReference type="Pfam" id="PF00560">
    <property type="entry name" value="LRR_1"/>
    <property type="match status" value="1"/>
</dbReference>
<evidence type="ECO:0000259" key="10">
    <source>
        <dbReference type="Pfam" id="PF08263"/>
    </source>
</evidence>
<dbReference type="InterPro" id="IPR032675">
    <property type="entry name" value="LRR_dom_sf"/>
</dbReference>
<keyword evidence="8" id="KW-0675">Receptor</keyword>
<dbReference type="InterPro" id="IPR013210">
    <property type="entry name" value="LRR_N_plant-typ"/>
</dbReference>
<keyword evidence="12" id="KW-1185">Reference proteome</keyword>
<dbReference type="Pfam" id="PF08263">
    <property type="entry name" value="LRRNT_2"/>
    <property type="match status" value="1"/>
</dbReference>